<evidence type="ECO:0000256" key="2">
    <source>
        <dbReference type="PROSITE-ProRule" id="PRU00169"/>
    </source>
</evidence>
<dbReference type="PANTHER" id="PTHR44591">
    <property type="entry name" value="STRESS RESPONSE REGULATOR PROTEIN 1"/>
    <property type="match status" value="1"/>
</dbReference>
<proteinExistence type="predicted"/>
<keyword evidence="1 2" id="KW-0597">Phosphoprotein</keyword>
<feature type="transmembrane region" description="Helical" evidence="3">
    <location>
        <begin position="51"/>
        <end position="71"/>
    </location>
</feature>
<dbReference type="InterPro" id="IPR050595">
    <property type="entry name" value="Bact_response_regulator"/>
</dbReference>
<dbReference type="GO" id="GO:0000160">
    <property type="term" value="P:phosphorelay signal transduction system"/>
    <property type="evidence" value="ECO:0007669"/>
    <property type="project" value="InterPro"/>
</dbReference>
<accession>A0A4R6KJA4</accession>
<reference evidence="5 6" key="1">
    <citation type="submission" date="2019-03" db="EMBL/GenBank/DDBJ databases">
        <title>Genomic Encyclopedia of Type Strains, Phase III (KMG-III): the genomes of soil and plant-associated and newly described type strains.</title>
        <authorList>
            <person name="Whitman W."/>
        </authorList>
    </citation>
    <scope>NUCLEOTIDE SEQUENCE [LARGE SCALE GENOMIC DNA]</scope>
    <source>
        <strain evidence="5 6">VKM Ac-2527</strain>
    </source>
</reference>
<dbReference type="SMART" id="SM00448">
    <property type="entry name" value="REC"/>
    <property type="match status" value="1"/>
</dbReference>
<evidence type="ECO:0000313" key="6">
    <source>
        <dbReference type="Proteomes" id="UP000295388"/>
    </source>
</evidence>
<dbReference type="RefSeq" id="WP_133799340.1">
    <property type="nucleotide sequence ID" value="NZ_SNWQ01000003.1"/>
</dbReference>
<evidence type="ECO:0000256" key="3">
    <source>
        <dbReference type="SAM" id="Phobius"/>
    </source>
</evidence>
<comment type="caution">
    <text evidence="5">The sequence shown here is derived from an EMBL/GenBank/DDBJ whole genome shotgun (WGS) entry which is preliminary data.</text>
</comment>
<organism evidence="5 6">
    <name type="scientific">Kribbella caucasensis</name>
    <dbReference type="NCBI Taxonomy" id="2512215"/>
    <lineage>
        <taxon>Bacteria</taxon>
        <taxon>Bacillati</taxon>
        <taxon>Actinomycetota</taxon>
        <taxon>Actinomycetes</taxon>
        <taxon>Propionibacteriales</taxon>
        <taxon>Kribbellaceae</taxon>
        <taxon>Kribbella</taxon>
    </lineage>
</organism>
<dbReference type="OrthoDB" id="1257168at2"/>
<name>A0A4R6KJA4_9ACTN</name>
<feature type="transmembrane region" description="Helical" evidence="3">
    <location>
        <begin position="20"/>
        <end position="39"/>
    </location>
</feature>
<dbReference type="AlphaFoldDB" id="A0A4R6KJA4"/>
<dbReference type="Pfam" id="PF00072">
    <property type="entry name" value="Response_reg"/>
    <property type="match status" value="1"/>
</dbReference>
<dbReference type="InterPro" id="IPR011006">
    <property type="entry name" value="CheY-like_superfamily"/>
</dbReference>
<feature type="domain" description="Response regulatory" evidence="4">
    <location>
        <begin position="137"/>
        <end position="251"/>
    </location>
</feature>
<dbReference type="Gene3D" id="3.40.50.2300">
    <property type="match status" value="1"/>
</dbReference>
<dbReference type="CDD" id="cd00156">
    <property type="entry name" value="REC"/>
    <property type="match status" value="1"/>
</dbReference>
<keyword evidence="3" id="KW-0812">Transmembrane</keyword>
<dbReference type="PROSITE" id="PS50110">
    <property type="entry name" value="RESPONSE_REGULATORY"/>
    <property type="match status" value="1"/>
</dbReference>
<keyword evidence="6" id="KW-1185">Reference proteome</keyword>
<keyword evidence="3" id="KW-1133">Transmembrane helix</keyword>
<evidence type="ECO:0000256" key="1">
    <source>
        <dbReference type="ARBA" id="ARBA00022553"/>
    </source>
</evidence>
<evidence type="ECO:0000313" key="5">
    <source>
        <dbReference type="EMBL" id="TDO51384.1"/>
    </source>
</evidence>
<protein>
    <submittedName>
        <fullName evidence="5">Response regulator receiver domain-containing protein</fullName>
    </submittedName>
</protein>
<keyword evidence="3" id="KW-0472">Membrane</keyword>
<evidence type="ECO:0000259" key="4">
    <source>
        <dbReference type="PROSITE" id="PS50110"/>
    </source>
</evidence>
<dbReference type="EMBL" id="SNWQ01000003">
    <property type="protein sequence ID" value="TDO51384.1"/>
    <property type="molecule type" value="Genomic_DNA"/>
</dbReference>
<dbReference type="InterPro" id="IPR001789">
    <property type="entry name" value="Sig_transdc_resp-reg_receiver"/>
</dbReference>
<sequence length="251" mass="27552">MSGTLGINSSAIRLARTPLGLIALFVLLVDCLASVTLAVGTRLGPGDRRILVIFIVGFPVLILLMFSWLVAKHPTHLYGPSDYRDDKSFLSALSPLLKVQQTSEQNDPSSTFSVEDAASTVRAAQEVIPRTSPAHRRILWVDDRPENNTDLREAFENLGFHVEIALSTQEALARHATQTYGAIISDMGRKEGPTEGYVLLKALRETGNPTPFFIYAGSNSEAHRQEAFRRGAQGSTNRPNDLLNLVLRSLN</sequence>
<feature type="modified residue" description="4-aspartylphosphate" evidence="2">
    <location>
        <position position="186"/>
    </location>
</feature>
<dbReference type="SUPFAM" id="SSF52172">
    <property type="entry name" value="CheY-like"/>
    <property type="match status" value="1"/>
</dbReference>
<dbReference type="Proteomes" id="UP000295388">
    <property type="component" value="Unassembled WGS sequence"/>
</dbReference>
<gene>
    <name evidence="5" type="ORF">EV643_103121</name>
</gene>
<dbReference type="PANTHER" id="PTHR44591:SF3">
    <property type="entry name" value="RESPONSE REGULATORY DOMAIN-CONTAINING PROTEIN"/>
    <property type="match status" value="1"/>
</dbReference>